<evidence type="ECO:0000256" key="13">
    <source>
        <dbReference type="RuleBase" id="RU361144"/>
    </source>
</evidence>
<dbReference type="KEGG" id="phu:Phum_PHUM522390"/>
<evidence type="ECO:0000256" key="5">
    <source>
        <dbReference type="PIRSR" id="PIRSR601548-1"/>
    </source>
</evidence>
<keyword evidence="4 6" id="KW-0325">Glycoprotein</keyword>
<feature type="disulfide bond" evidence="10 12">
    <location>
        <begin position="188"/>
        <end position="196"/>
    </location>
</feature>
<feature type="active site" description="Proton acceptor 2" evidence="7">
    <location>
        <position position="422"/>
    </location>
</feature>
<feature type="binding site" evidence="8">
    <location>
        <position position="263"/>
    </location>
    <ligand>
        <name>chloride</name>
        <dbReference type="ChEBI" id="CHEBI:17996"/>
        <label>1</label>
    </ligand>
</feature>
<dbReference type="Gene3D" id="1.10.1370.30">
    <property type="match status" value="1"/>
</dbReference>
<feature type="binding site" evidence="9">
    <location>
        <position position="449"/>
    </location>
    <ligand>
        <name>Zn(2+)</name>
        <dbReference type="ChEBI" id="CHEBI:29105"/>
        <label>1</label>
        <note>catalytic</note>
    </ligand>
</feature>
<dbReference type="EMBL" id="AAZO01006341">
    <property type="status" value="NOT_ANNOTATED_CDS"/>
    <property type="molecule type" value="Genomic_DNA"/>
</dbReference>
<keyword evidence="9 13" id="KW-0479">Metal-binding</keyword>
<feature type="glycosylation site" description="N-linked (GlcNAc...) asparagine; partial" evidence="6">
    <location>
        <position position="191"/>
    </location>
</feature>
<organism>
    <name type="scientific">Pediculus humanus subsp. corporis</name>
    <name type="common">Body louse</name>
    <dbReference type="NCBI Taxonomy" id="121224"/>
    <lineage>
        <taxon>Eukaryota</taxon>
        <taxon>Metazoa</taxon>
        <taxon>Ecdysozoa</taxon>
        <taxon>Arthropoda</taxon>
        <taxon>Hexapoda</taxon>
        <taxon>Insecta</taxon>
        <taxon>Pterygota</taxon>
        <taxon>Neoptera</taxon>
        <taxon>Paraneoptera</taxon>
        <taxon>Psocodea</taxon>
        <taxon>Troctomorpha</taxon>
        <taxon>Phthiraptera</taxon>
        <taxon>Anoplura</taxon>
        <taxon>Pediculidae</taxon>
        <taxon>Pediculus</taxon>
    </lineage>
</organism>
<keyword evidence="13 15" id="KW-0378">Hydrolase</keyword>
<feature type="active site" description="Proton donor 2" evidence="7">
    <location>
        <position position="551"/>
    </location>
</feature>
<dbReference type="STRING" id="121224.E0VYZ7"/>
<feature type="binding site" evidence="11">
    <location>
        <position position="425"/>
    </location>
    <ligand>
        <name>Zn(2+)</name>
        <dbReference type="ChEBI" id="CHEBI:29105"/>
        <label>2</label>
        <note>catalytic</note>
    </ligand>
</feature>
<keyword evidence="17" id="KW-1185">Reference proteome</keyword>
<dbReference type="InterPro" id="IPR001548">
    <property type="entry name" value="Peptidase_M2"/>
</dbReference>
<dbReference type="PANTHER" id="PTHR10514:SF40">
    <property type="entry name" value="ANGIOTENSIN-CONVERTING ENZYME"/>
    <property type="match status" value="1"/>
</dbReference>
<feature type="disulfide bond" evidence="10 12">
    <location>
        <begin position="390"/>
        <end position="408"/>
    </location>
</feature>
<evidence type="ECO:0000256" key="3">
    <source>
        <dbReference type="ARBA" id="ARBA00023157"/>
    </source>
</evidence>
<dbReference type="FunCoup" id="E0VYZ7">
    <property type="interactions" value="65"/>
</dbReference>
<keyword evidence="2" id="KW-0732">Signal</keyword>
<evidence type="ECO:0000313" key="17">
    <source>
        <dbReference type="Proteomes" id="UP000009046"/>
    </source>
</evidence>
<dbReference type="GO" id="GO:0006508">
    <property type="term" value="P:proteolysis"/>
    <property type="evidence" value="ECO:0007669"/>
    <property type="project" value="UniProtKB-KW"/>
</dbReference>
<dbReference type="PROSITE" id="PS52011">
    <property type="entry name" value="PEPTIDASE_M2"/>
    <property type="match status" value="1"/>
</dbReference>
<dbReference type="Pfam" id="PF01401">
    <property type="entry name" value="Peptidase_M2"/>
    <property type="match status" value="1"/>
</dbReference>
<feature type="glycosylation site" description="N-linked (GlcNAc...) (complex) asparagine" evidence="6">
    <location>
        <position position="145"/>
    </location>
</feature>
<evidence type="ECO:0000256" key="2">
    <source>
        <dbReference type="ARBA" id="ARBA00022729"/>
    </source>
</evidence>
<dbReference type="GO" id="GO:0005886">
    <property type="term" value="C:plasma membrane"/>
    <property type="evidence" value="ECO:0007669"/>
    <property type="project" value="TreeGrafter"/>
</dbReference>
<sequence length="664" mass="77728">MSVLTSGRGYDSQPPVYLYGQQGTTATTTTTTTNSYQTNTRYDPSQNQYYDDNFKNVSYNVDPSPFGQNNQNVFIPIHELMLLLSNLDNVGSEQCSANVYAQWEYETNVNDITQINALSAQQNHAAFDREISEILKQIQYNKFYNSKLWRELRYLSVVGAAALPIDDYERYNRMISEMVAVYGRASICAYNEPFRCNLRLSPDLTVIMARSRDWDELQHTWVEFRRRTGQYIKDMYDQLVDLTNEAAKLNNFTDAEEMWNFPYDSPNFEQEIEEVWSQIRPLYEQLHAYVRRKLRDLYGPEKISNRAPLPSHILGNMWAQSWTNILDVTLPYPGKTLLDVTPNMQIQGYTPLTMLQLAEEFFISMNLSAMPPEFWAGSIITEIPERVINCQASAWDFCNRQDYRLKMCAKVNMKDFVSMHHEMGHIQYFLQYKNQPKVFRDGANPGFHEAIGEMIALSVGGPTHLQKLGLIQTSIDDVPLDINYLFSLAMDKLPFLPFAYVMDKWRWDVFKRVVSKEQFNCHWHSLRERYLGVKPPLLRSEFDFDPGSKYHIPANVPYIRYFFSTVLQFQLHRHLCRISGQYDPNDSTKSLHKCDIYRKIQAGNVLKELMKYGSSLSWKEVLYRSIGENKLDGSALRDFFRPLEEWLRNENLRRNEYPGWIYGK</sequence>
<accession>E0VYZ7</accession>
<reference evidence="15" key="1">
    <citation type="submission" date="2007-04" db="EMBL/GenBank/DDBJ databases">
        <title>Annotation of Pediculus humanus corporis strain USDA.</title>
        <authorList>
            <person name="Kirkness E."/>
            <person name="Hannick L."/>
            <person name="Hass B."/>
            <person name="Bruggner R."/>
            <person name="Lawson D."/>
            <person name="Bidwell S."/>
            <person name="Joardar V."/>
            <person name="Caler E."/>
            <person name="Walenz B."/>
            <person name="Inman J."/>
            <person name="Schobel S."/>
            <person name="Galinsky K."/>
            <person name="Amedeo P."/>
            <person name="Strausberg R."/>
        </authorList>
    </citation>
    <scope>NUCLEOTIDE SEQUENCE</scope>
    <source>
        <strain evidence="15">USDA</strain>
    </source>
</reference>
<keyword evidence="9 13" id="KW-0862">Zinc</keyword>
<dbReference type="CTD" id="8231723"/>
<evidence type="ECO:0000256" key="12">
    <source>
        <dbReference type="PROSITE-ProRule" id="PRU01355"/>
    </source>
</evidence>
<reference evidence="15" key="2">
    <citation type="submission" date="2007-04" db="EMBL/GenBank/DDBJ databases">
        <title>The genome of the human body louse.</title>
        <authorList>
            <consortium name="The Human Body Louse Genome Consortium"/>
            <person name="Kirkness E."/>
            <person name="Walenz B."/>
            <person name="Hass B."/>
            <person name="Bruggner R."/>
            <person name="Strausberg R."/>
        </authorList>
    </citation>
    <scope>NUCLEOTIDE SEQUENCE</scope>
    <source>
        <strain evidence="15">USDA</strain>
    </source>
</reference>
<dbReference type="HOGENOM" id="CLU_014364_3_3_1"/>
<feature type="binding site" evidence="11">
    <location>
        <position position="449"/>
    </location>
    <ligand>
        <name>Zn(2+)</name>
        <dbReference type="ChEBI" id="CHEBI:29105"/>
        <label>2</label>
        <note>catalytic</note>
    </ligand>
</feature>
<feature type="binding site" evidence="9">
    <location>
        <position position="425"/>
    </location>
    <ligand>
        <name>Zn(2+)</name>
        <dbReference type="ChEBI" id="CHEBI:29105"/>
        <label>1</label>
        <note>catalytic</note>
    </ligand>
</feature>
<feature type="binding site" evidence="11">
    <location>
        <position position="421"/>
    </location>
    <ligand>
        <name>Zn(2+)</name>
        <dbReference type="ChEBI" id="CHEBI:29105"/>
        <label>2</label>
        <note>catalytic</note>
    </ligand>
</feature>
<feature type="glycosylation site" description="N-linked (GlcNAc...) asparagine" evidence="6">
    <location>
        <position position="108"/>
    </location>
</feature>
<evidence type="ECO:0000313" key="15">
    <source>
        <dbReference type="EMBL" id="EEB18603.1"/>
    </source>
</evidence>
<dbReference type="EC" id="3.4.-.-" evidence="13"/>
<reference evidence="16" key="3">
    <citation type="submission" date="2020-05" db="UniProtKB">
        <authorList>
            <consortium name="EnsemblMetazoa"/>
        </authorList>
    </citation>
    <scope>IDENTIFICATION</scope>
    <source>
        <strain evidence="16">USDA</strain>
    </source>
</reference>
<evidence type="ECO:0000256" key="14">
    <source>
        <dbReference type="SAM" id="MobiDB-lite"/>
    </source>
</evidence>
<dbReference type="EnsemblMetazoa" id="PHUM522390-RA">
    <property type="protein sequence ID" value="PHUM522390-PA"/>
    <property type="gene ID" value="PHUM522390"/>
</dbReference>
<dbReference type="InParanoid" id="E0VYZ7"/>
<feature type="region of interest" description="Disordered" evidence="14">
    <location>
        <begin position="27"/>
        <end position="46"/>
    </location>
</feature>
<evidence type="ECO:0000256" key="9">
    <source>
        <dbReference type="PIRSR" id="PIRSR601548-3"/>
    </source>
</evidence>
<evidence type="ECO:0000256" key="6">
    <source>
        <dbReference type="PIRSR" id="PIRSR601548-10"/>
    </source>
</evidence>
<dbReference type="AlphaFoldDB" id="E0VYZ7"/>
<name>E0VYZ7_PEDHC</name>
<comment type="cofactor">
    <cofactor evidence="13">
        <name>Zn(2+)</name>
        <dbReference type="ChEBI" id="CHEBI:29105"/>
    </cofactor>
    <text evidence="13">Binds 1 zinc ion per subunit.</text>
</comment>
<gene>
    <name evidence="16" type="primary">8231723</name>
    <name evidence="15" type="ORF">Phum_PHUM522390</name>
</gene>
<keyword evidence="13" id="KW-0645">Protease</keyword>
<dbReference type="Proteomes" id="UP000009046">
    <property type="component" value="Unassembled WGS sequence"/>
</dbReference>
<evidence type="ECO:0000256" key="1">
    <source>
        <dbReference type="ARBA" id="ARBA00008139"/>
    </source>
</evidence>
<dbReference type="OrthoDB" id="10029630at2759"/>
<dbReference type="PRINTS" id="PR00791">
    <property type="entry name" value="PEPDIPTASEA"/>
</dbReference>
<dbReference type="GO" id="GO:0046872">
    <property type="term" value="F:metal ion binding"/>
    <property type="evidence" value="ECO:0007669"/>
    <property type="project" value="UniProtKB-KW"/>
</dbReference>
<keyword evidence="13 15" id="KW-0121">Carboxypeptidase</keyword>
<dbReference type="GO" id="GO:0008237">
    <property type="term" value="F:metallopeptidase activity"/>
    <property type="evidence" value="ECO:0007669"/>
    <property type="project" value="UniProtKB-KW"/>
</dbReference>
<feature type="disulfide bond" evidence="10 12">
    <location>
        <begin position="576"/>
        <end position="594"/>
    </location>
</feature>
<dbReference type="GO" id="GO:0008241">
    <property type="term" value="F:peptidyl-dipeptidase activity"/>
    <property type="evidence" value="ECO:0007669"/>
    <property type="project" value="InterPro"/>
</dbReference>
<feature type="binding site" evidence="8">
    <location>
        <position position="560"/>
    </location>
    <ligand>
        <name>chloride</name>
        <dbReference type="ChEBI" id="CHEBI:17996"/>
        <label>1</label>
    </ligand>
</feature>
<protein>
    <recommendedName>
        <fullName evidence="13">Angiotensin-converting enzyme</fullName>
        <ecNumber evidence="13">3.4.-.-</ecNumber>
    </recommendedName>
</protein>
<feature type="active site" description="Proton acceptor 1" evidence="5">
    <location>
        <position position="422"/>
    </location>
</feature>
<dbReference type="GeneID" id="8231723"/>
<feature type="binding site" evidence="9">
    <location>
        <position position="421"/>
    </location>
    <ligand>
        <name>Zn(2+)</name>
        <dbReference type="ChEBI" id="CHEBI:29105"/>
        <label>1</label>
        <note>catalytic</note>
    </ligand>
</feature>
<evidence type="ECO:0000256" key="11">
    <source>
        <dbReference type="PIRSR" id="PIRSR601548-8"/>
    </source>
</evidence>
<feature type="compositionally biased region" description="Polar residues" evidence="14">
    <location>
        <begin position="34"/>
        <end position="46"/>
    </location>
</feature>
<evidence type="ECO:0000256" key="7">
    <source>
        <dbReference type="PIRSR" id="PIRSR601548-11"/>
    </source>
</evidence>
<dbReference type="GO" id="GO:0004180">
    <property type="term" value="F:carboxypeptidase activity"/>
    <property type="evidence" value="ECO:0007669"/>
    <property type="project" value="UniProtKB-KW"/>
</dbReference>
<dbReference type="RefSeq" id="XP_002431341.1">
    <property type="nucleotide sequence ID" value="XM_002431296.1"/>
</dbReference>
<keyword evidence="13" id="KW-0482">Metalloprotease</keyword>
<dbReference type="VEuPathDB" id="VectorBase:PHUM522390"/>
<evidence type="ECO:0000313" key="16">
    <source>
        <dbReference type="EnsemblMetazoa" id="PHUM522390-PA"/>
    </source>
</evidence>
<evidence type="ECO:0000256" key="4">
    <source>
        <dbReference type="ARBA" id="ARBA00023180"/>
    </source>
</evidence>
<dbReference type="CDD" id="cd06461">
    <property type="entry name" value="M2_ACE"/>
    <property type="match status" value="1"/>
</dbReference>
<evidence type="ECO:0000256" key="10">
    <source>
        <dbReference type="PIRSR" id="PIRSR601548-4"/>
    </source>
</evidence>
<dbReference type="eggNOG" id="KOG3690">
    <property type="taxonomic scope" value="Eukaryota"/>
</dbReference>
<dbReference type="PANTHER" id="PTHR10514">
    <property type="entry name" value="ANGIOTENSIN-CONVERTING ENZYME"/>
    <property type="match status" value="1"/>
</dbReference>
<feature type="active site" description="Proton donor 1" evidence="5">
    <location>
        <position position="551"/>
    </location>
</feature>
<dbReference type="SUPFAM" id="SSF55486">
    <property type="entry name" value="Metalloproteases ('zincins'), catalytic domain"/>
    <property type="match status" value="1"/>
</dbReference>
<keyword evidence="3 10" id="KW-1015">Disulfide bond</keyword>
<proteinExistence type="inferred from homology"/>
<comment type="similarity">
    <text evidence="1 12 13">Belongs to the peptidase M2 family.</text>
</comment>
<dbReference type="OMA" id="YWMFPYE"/>
<dbReference type="EMBL" id="DS235848">
    <property type="protein sequence ID" value="EEB18603.1"/>
    <property type="molecule type" value="Genomic_DNA"/>
</dbReference>
<evidence type="ECO:0000256" key="8">
    <source>
        <dbReference type="PIRSR" id="PIRSR601548-2"/>
    </source>
</evidence>